<proteinExistence type="predicted"/>
<evidence type="ECO:0000313" key="2">
    <source>
        <dbReference type="Proteomes" id="UP001642260"/>
    </source>
</evidence>
<organism evidence="1 2">
    <name type="scientific">Eruca vesicaria subsp. sativa</name>
    <name type="common">Garden rocket</name>
    <name type="synonym">Eruca sativa</name>
    <dbReference type="NCBI Taxonomy" id="29727"/>
    <lineage>
        <taxon>Eukaryota</taxon>
        <taxon>Viridiplantae</taxon>
        <taxon>Streptophyta</taxon>
        <taxon>Embryophyta</taxon>
        <taxon>Tracheophyta</taxon>
        <taxon>Spermatophyta</taxon>
        <taxon>Magnoliopsida</taxon>
        <taxon>eudicotyledons</taxon>
        <taxon>Gunneridae</taxon>
        <taxon>Pentapetalae</taxon>
        <taxon>rosids</taxon>
        <taxon>malvids</taxon>
        <taxon>Brassicales</taxon>
        <taxon>Brassicaceae</taxon>
        <taxon>Brassiceae</taxon>
        <taxon>Eruca</taxon>
    </lineage>
</organism>
<reference evidence="1 2" key="1">
    <citation type="submission" date="2022-03" db="EMBL/GenBank/DDBJ databases">
        <authorList>
            <person name="Macdonald S."/>
            <person name="Ahmed S."/>
            <person name="Newling K."/>
        </authorList>
    </citation>
    <scope>NUCLEOTIDE SEQUENCE [LARGE SCALE GENOMIC DNA]</scope>
</reference>
<gene>
    <name evidence="1" type="ORF">ERUC_LOCUS29897</name>
</gene>
<dbReference type="AlphaFoldDB" id="A0ABC8L764"/>
<sequence>MVPHSQQNIALSPTQLNEILESKNKAFSLELLREATRDFSHLLGKGAFGYVYQEKLKDA</sequence>
<evidence type="ECO:0000313" key="1">
    <source>
        <dbReference type="EMBL" id="CAH8364141.1"/>
    </source>
</evidence>
<name>A0ABC8L764_ERUVS</name>
<accession>A0ABC8L764</accession>
<dbReference type="EMBL" id="CAKOAT010380710">
    <property type="protein sequence ID" value="CAH8364141.1"/>
    <property type="molecule type" value="Genomic_DNA"/>
</dbReference>
<keyword evidence="2" id="KW-1185">Reference proteome</keyword>
<dbReference type="Proteomes" id="UP001642260">
    <property type="component" value="Unassembled WGS sequence"/>
</dbReference>
<protein>
    <submittedName>
        <fullName evidence="1">Uncharacterized protein</fullName>
    </submittedName>
</protein>
<dbReference type="Gene3D" id="3.30.200.20">
    <property type="entry name" value="Phosphorylase Kinase, domain 1"/>
    <property type="match status" value="1"/>
</dbReference>
<comment type="caution">
    <text evidence="1">The sequence shown here is derived from an EMBL/GenBank/DDBJ whole genome shotgun (WGS) entry which is preliminary data.</text>
</comment>